<keyword evidence="3" id="KW-1185">Reference proteome</keyword>
<dbReference type="InterPro" id="IPR032314">
    <property type="entry name" value="DUF4845"/>
</dbReference>
<keyword evidence="1" id="KW-0472">Membrane</keyword>
<accession>A0A7V7GRS1</accession>
<comment type="caution">
    <text evidence="2">The sequence shown here is derived from an EMBL/GenBank/DDBJ whole genome shotgun (WGS) entry which is preliminary data.</text>
</comment>
<dbReference type="EMBL" id="QOVF01000005">
    <property type="protein sequence ID" value="KAA0693158.1"/>
    <property type="molecule type" value="Genomic_DNA"/>
</dbReference>
<reference evidence="2 3" key="1">
    <citation type="submission" date="2018-07" db="EMBL/GenBank/DDBJ databases">
        <title>Pseudomonas laoshanensis sp. nov., isolated from soil.</title>
        <authorList>
            <person name="Sun J."/>
            <person name="Yu L."/>
            <person name="Wang M."/>
            <person name="Zhang C."/>
        </authorList>
    </citation>
    <scope>NUCLEOTIDE SEQUENCE [LARGE SCALE GENOMIC DNA]</scope>
    <source>
        <strain evidence="2 3">Y22</strain>
    </source>
</reference>
<dbReference type="OrthoDB" id="5734946at2"/>
<feature type="transmembrane region" description="Helical" evidence="1">
    <location>
        <begin position="12"/>
        <end position="35"/>
    </location>
</feature>
<dbReference type="Pfam" id="PF16137">
    <property type="entry name" value="DUF4845"/>
    <property type="match status" value="1"/>
</dbReference>
<sequence>MRHSQKGMSFFGWLAVIALIIFGLVIVMKLAPIYMEHFTLRKIVTEVNEDPTIKIGSLRDFHNHIEKGMQINSIRDIKAKDAIAITASGTDAYTVVIKYEVRSPIIQNVDALVHFDETHIIRPLK</sequence>
<organism evidence="2 3">
    <name type="scientific">Halopseudomonas laoshanensis</name>
    <dbReference type="NCBI Taxonomy" id="2268758"/>
    <lineage>
        <taxon>Bacteria</taxon>
        <taxon>Pseudomonadati</taxon>
        <taxon>Pseudomonadota</taxon>
        <taxon>Gammaproteobacteria</taxon>
        <taxon>Pseudomonadales</taxon>
        <taxon>Pseudomonadaceae</taxon>
        <taxon>Halopseudomonas</taxon>
    </lineage>
</organism>
<proteinExistence type="predicted"/>
<gene>
    <name evidence="2" type="ORF">DT594_14865</name>
</gene>
<evidence type="ECO:0000313" key="3">
    <source>
        <dbReference type="Proteomes" id="UP000463138"/>
    </source>
</evidence>
<name>A0A7V7GRS1_9GAMM</name>
<protein>
    <submittedName>
        <fullName evidence="2">DUF4845 domain-containing protein</fullName>
    </submittedName>
</protein>
<keyword evidence="1" id="KW-0812">Transmembrane</keyword>
<evidence type="ECO:0000313" key="2">
    <source>
        <dbReference type="EMBL" id="KAA0693158.1"/>
    </source>
</evidence>
<dbReference type="AlphaFoldDB" id="A0A7V7GRS1"/>
<keyword evidence="1" id="KW-1133">Transmembrane helix</keyword>
<dbReference type="RefSeq" id="WP_096346516.1">
    <property type="nucleotide sequence ID" value="NZ_QOVF01000005.1"/>
</dbReference>
<dbReference type="Proteomes" id="UP000463138">
    <property type="component" value="Unassembled WGS sequence"/>
</dbReference>
<evidence type="ECO:0000256" key="1">
    <source>
        <dbReference type="SAM" id="Phobius"/>
    </source>
</evidence>